<dbReference type="SUPFAM" id="SSF54980">
    <property type="entry name" value="EF-G C-terminal domain-like"/>
    <property type="match status" value="1"/>
</dbReference>
<proteinExistence type="inferred from homology"/>
<dbReference type="GO" id="GO:0005737">
    <property type="term" value="C:cytoplasm"/>
    <property type="evidence" value="ECO:0007669"/>
    <property type="project" value="TreeGrafter"/>
</dbReference>
<evidence type="ECO:0000259" key="2">
    <source>
        <dbReference type="Pfam" id="PF01205"/>
    </source>
</evidence>
<accession>A0A430A1D2</accession>
<keyword evidence="5" id="KW-1185">Reference proteome</keyword>
<dbReference type="Pfam" id="PF09186">
    <property type="entry name" value="DUF1949"/>
    <property type="match status" value="1"/>
</dbReference>
<dbReference type="PANTHER" id="PTHR16301">
    <property type="entry name" value="IMPACT-RELATED"/>
    <property type="match status" value="1"/>
</dbReference>
<organism evidence="4 5">
    <name type="scientific">Vagococcus vulneris</name>
    <dbReference type="NCBI Taxonomy" id="1977869"/>
    <lineage>
        <taxon>Bacteria</taxon>
        <taxon>Bacillati</taxon>
        <taxon>Bacillota</taxon>
        <taxon>Bacilli</taxon>
        <taxon>Lactobacillales</taxon>
        <taxon>Enterococcaceae</taxon>
        <taxon>Vagococcus</taxon>
    </lineage>
</organism>
<feature type="domain" description="UPF0029" evidence="3">
    <location>
        <begin position="140"/>
        <end position="195"/>
    </location>
</feature>
<protein>
    <submittedName>
        <fullName evidence="4">YigZ family protein</fullName>
    </submittedName>
</protein>
<dbReference type="InterPro" id="IPR001498">
    <property type="entry name" value="Impact_N"/>
</dbReference>
<dbReference type="AlphaFoldDB" id="A0A430A1D2"/>
<comment type="caution">
    <text evidence="4">The sequence shown here is derived from an EMBL/GenBank/DDBJ whole genome shotgun (WGS) entry which is preliminary data.</text>
</comment>
<dbReference type="InterPro" id="IPR015269">
    <property type="entry name" value="UPF0029_Impact_C"/>
</dbReference>
<dbReference type="InterPro" id="IPR020569">
    <property type="entry name" value="UPF0029_Impact_CS"/>
</dbReference>
<dbReference type="EMBL" id="NGJS01000002">
    <property type="protein sequence ID" value="RSU00182.1"/>
    <property type="molecule type" value="Genomic_DNA"/>
</dbReference>
<dbReference type="InterPro" id="IPR015796">
    <property type="entry name" value="Impact_YigZ-like"/>
</dbReference>
<dbReference type="RefSeq" id="WP_125983134.1">
    <property type="nucleotide sequence ID" value="NZ_NGJS01000002.1"/>
</dbReference>
<gene>
    <name evidence="4" type="ORF">CBF37_02475</name>
</gene>
<dbReference type="PROSITE" id="PS00910">
    <property type="entry name" value="UPF0029"/>
    <property type="match status" value="1"/>
</dbReference>
<name>A0A430A1D2_9ENTE</name>
<evidence type="ECO:0000313" key="4">
    <source>
        <dbReference type="EMBL" id="RSU00182.1"/>
    </source>
</evidence>
<evidence type="ECO:0000256" key="1">
    <source>
        <dbReference type="ARBA" id="ARBA00007665"/>
    </source>
</evidence>
<dbReference type="NCBIfam" id="TIGR00257">
    <property type="entry name" value="IMPACT_YIGZ"/>
    <property type="match status" value="1"/>
</dbReference>
<dbReference type="Pfam" id="PF01205">
    <property type="entry name" value="Impact_N"/>
    <property type="match status" value="1"/>
</dbReference>
<feature type="domain" description="Impact N-terminal" evidence="2">
    <location>
        <begin position="19"/>
        <end position="124"/>
    </location>
</feature>
<dbReference type="GO" id="GO:0006446">
    <property type="term" value="P:regulation of translational initiation"/>
    <property type="evidence" value="ECO:0007669"/>
    <property type="project" value="TreeGrafter"/>
</dbReference>
<comment type="similarity">
    <text evidence="1">Belongs to the IMPACT family.</text>
</comment>
<dbReference type="InterPro" id="IPR020568">
    <property type="entry name" value="Ribosomal_Su5_D2-typ_SF"/>
</dbReference>
<dbReference type="PANTHER" id="PTHR16301:SF20">
    <property type="entry name" value="IMPACT FAMILY MEMBER YIGZ"/>
    <property type="match status" value="1"/>
</dbReference>
<sequence>MLLNYYTIKQDGEYEIEIKKSRFICTLKRIESEAEAKEVINKLKKIHWKAAHNCSAFVLGNNQEIQRSSDDGEPSGTAGVPMLEVLKVKQLHNVLAVVTRYFGGTKLGAGGLIRAYGQSVADAITHVGLVEGKLQQEILITVDYPIHGKLEHFLQQESITIADTHFTDKVTIICKVDEQDIESFKQEIINLLSNQCLISSGSMSYTELPCNN</sequence>
<reference evidence="4 5" key="1">
    <citation type="submission" date="2017-05" db="EMBL/GenBank/DDBJ databases">
        <title>Vagococcus spp. assemblies.</title>
        <authorList>
            <person name="Gulvik C.A."/>
        </authorList>
    </citation>
    <scope>NUCLEOTIDE SEQUENCE [LARGE SCALE GENOMIC DNA]</scope>
    <source>
        <strain evidence="4 5">SS1995</strain>
    </source>
</reference>
<evidence type="ECO:0000259" key="3">
    <source>
        <dbReference type="Pfam" id="PF09186"/>
    </source>
</evidence>
<dbReference type="Gene3D" id="3.30.230.30">
    <property type="entry name" value="Impact, N-terminal domain"/>
    <property type="match status" value="1"/>
</dbReference>
<dbReference type="InterPro" id="IPR035647">
    <property type="entry name" value="EFG_III/V"/>
</dbReference>
<dbReference type="InterPro" id="IPR036956">
    <property type="entry name" value="Impact_N_sf"/>
</dbReference>
<dbReference type="OrthoDB" id="9813771at2"/>
<dbReference type="InterPro" id="IPR023582">
    <property type="entry name" value="Impact"/>
</dbReference>
<evidence type="ECO:0000313" key="5">
    <source>
        <dbReference type="Proteomes" id="UP000287857"/>
    </source>
</evidence>
<dbReference type="Proteomes" id="UP000287857">
    <property type="component" value="Unassembled WGS sequence"/>
</dbReference>
<dbReference type="SUPFAM" id="SSF54211">
    <property type="entry name" value="Ribosomal protein S5 domain 2-like"/>
    <property type="match status" value="1"/>
</dbReference>
<dbReference type="Gene3D" id="3.30.70.240">
    <property type="match status" value="1"/>
</dbReference>